<feature type="compositionally biased region" description="Basic and acidic residues" evidence="1">
    <location>
        <begin position="57"/>
        <end position="79"/>
    </location>
</feature>
<keyword evidence="2" id="KW-1133">Transmembrane helix</keyword>
<evidence type="ECO:0000313" key="3">
    <source>
        <dbReference type="EMBL" id="VFU53835.1"/>
    </source>
</evidence>
<reference evidence="3" key="1">
    <citation type="submission" date="2019-03" db="EMBL/GenBank/DDBJ databases">
        <authorList>
            <person name="Mank J."/>
            <person name="Almeida P."/>
        </authorList>
    </citation>
    <scope>NUCLEOTIDE SEQUENCE</scope>
    <source>
        <strain evidence="3">78183</strain>
    </source>
</reference>
<evidence type="ECO:0000256" key="1">
    <source>
        <dbReference type="SAM" id="MobiDB-lite"/>
    </source>
</evidence>
<feature type="compositionally biased region" description="Basic residues" evidence="1">
    <location>
        <begin position="42"/>
        <end position="52"/>
    </location>
</feature>
<dbReference type="AlphaFoldDB" id="A0A6N2MKQ2"/>
<feature type="region of interest" description="Disordered" evidence="1">
    <location>
        <begin position="25"/>
        <end position="81"/>
    </location>
</feature>
<feature type="transmembrane region" description="Helical" evidence="2">
    <location>
        <begin position="128"/>
        <end position="147"/>
    </location>
</feature>
<name>A0A6N2MKQ2_SALVM</name>
<sequence length="153" mass="18106">MYLALAFLWSHRHRPPLFTSRVISSHEPPLKREKAGRENNHVSRRHHHHRYRSSFQNEEKKKTQQSRGERERETGKTQKAECNNASTQAIIKKQQQVRFYCNKFKSFAVMAAPPSRNKAPARLSSSPLLWIIALASLTLFILYKIIWHYKQKR</sequence>
<keyword evidence="2" id="KW-0812">Transmembrane</keyword>
<protein>
    <submittedName>
        <fullName evidence="3">Uncharacterized protein</fullName>
    </submittedName>
</protein>
<feature type="compositionally biased region" description="Basic and acidic residues" evidence="1">
    <location>
        <begin position="28"/>
        <end position="41"/>
    </location>
</feature>
<keyword evidence="2" id="KW-0472">Membrane</keyword>
<organism evidence="3">
    <name type="scientific">Salix viminalis</name>
    <name type="common">Common osier</name>
    <name type="synonym">Basket willow</name>
    <dbReference type="NCBI Taxonomy" id="40686"/>
    <lineage>
        <taxon>Eukaryota</taxon>
        <taxon>Viridiplantae</taxon>
        <taxon>Streptophyta</taxon>
        <taxon>Embryophyta</taxon>
        <taxon>Tracheophyta</taxon>
        <taxon>Spermatophyta</taxon>
        <taxon>Magnoliopsida</taxon>
        <taxon>eudicotyledons</taxon>
        <taxon>Gunneridae</taxon>
        <taxon>Pentapetalae</taxon>
        <taxon>rosids</taxon>
        <taxon>fabids</taxon>
        <taxon>Malpighiales</taxon>
        <taxon>Salicaceae</taxon>
        <taxon>Saliceae</taxon>
        <taxon>Salix</taxon>
    </lineage>
</organism>
<dbReference type="EMBL" id="CAADRP010001819">
    <property type="protein sequence ID" value="VFU53835.1"/>
    <property type="molecule type" value="Genomic_DNA"/>
</dbReference>
<evidence type="ECO:0000256" key="2">
    <source>
        <dbReference type="SAM" id="Phobius"/>
    </source>
</evidence>
<gene>
    <name evidence="3" type="ORF">SVIM_LOCUS374179</name>
</gene>
<accession>A0A6N2MKQ2</accession>
<proteinExistence type="predicted"/>